<dbReference type="InterPro" id="IPR016662">
    <property type="entry name" value="Acyl-CoA_thioEstase_long-chain"/>
</dbReference>
<feature type="domain" description="Acyl-CoA thioester hydrolase/bile acid-CoA amino acid N-acetyltransferase" evidence="3">
    <location>
        <begin position="19"/>
        <end position="141"/>
    </location>
</feature>
<dbReference type="PANTHER" id="PTHR10824">
    <property type="entry name" value="ACYL-COENZYME A THIOESTERASE-RELATED"/>
    <property type="match status" value="1"/>
</dbReference>
<evidence type="ECO:0000259" key="3">
    <source>
        <dbReference type="Pfam" id="PF04775"/>
    </source>
</evidence>
<comment type="similarity">
    <text evidence="1">Belongs to the C/M/P thioester hydrolase family.</text>
</comment>
<organism evidence="5">
    <name type="scientific">Iconisemion striatum</name>
    <dbReference type="NCBI Taxonomy" id="60296"/>
    <lineage>
        <taxon>Eukaryota</taxon>
        <taxon>Metazoa</taxon>
        <taxon>Chordata</taxon>
        <taxon>Craniata</taxon>
        <taxon>Vertebrata</taxon>
        <taxon>Euteleostomi</taxon>
        <taxon>Actinopterygii</taxon>
        <taxon>Neopterygii</taxon>
        <taxon>Teleostei</taxon>
        <taxon>Neoteleostei</taxon>
        <taxon>Acanthomorphata</taxon>
        <taxon>Ovalentaria</taxon>
        <taxon>Atherinomorphae</taxon>
        <taxon>Cyprinodontiformes</taxon>
        <taxon>Nothobranchiidae</taxon>
        <taxon>Iconisemion</taxon>
    </lineage>
</organism>
<dbReference type="InterPro" id="IPR029058">
    <property type="entry name" value="AB_hydrolase_fold"/>
</dbReference>
<dbReference type="AlphaFoldDB" id="A0A1A7WVA5"/>
<dbReference type="GO" id="GO:0006631">
    <property type="term" value="P:fatty acid metabolic process"/>
    <property type="evidence" value="ECO:0007669"/>
    <property type="project" value="TreeGrafter"/>
</dbReference>
<proteinExistence type="inferred from homology"/>
<dbReference type="PIRSF" id="PIRSF016521">
    <property type="entry name" value="Acyl-CoA_hydro"/>
    <property type="match status" value="1"/>
</dbReference>
<dbReference type="FunFam" id="3.40.50.1820:FF:000024">
    <property type="entry name" value="acyl-coenzyme A thioesterase 4"/>
    <property type="match status" value="1"/>
</dbReference>
<dbReference type="EMBL" id="HADW01008472">
    <property type="protein sequence ID" value="SBP09872.1"/>
    <property type="molecule type" value="Transcribed_RNA"/>
</dbReference>
<feature type="domain" description="BAAT/Acyl-CoA thioester hydrolase C-terminal" evidence="4">
    <location>
        <begin position="204"/>
        <end position="411"/>
    </location>
</feature>
<accession>A0A1A7WVA5</accession>
<reference evidence="5" key="2">
    <citation type="submission" date="2016-06" db="EMBL/GenBank/DDBJ databases">
        <title>The genome of a short-lived fish provides insights into sex chromosome evolution and the genetic control of aging.</title>
        <authorList>
            <person name="Reichwald K."/>
            <person name="Felder M."/>
            <person name="Petzold A."/>
            <person name="Koch P."/>
            <person name="Groth M."/>
            <person name="Platzer M."/>
        </authorList>
    </citation>
    <scope>NUCLEOTIDE SEQUENCE</scope>
    <source>
        <tissue evidence="5">Brain</tissue>
    </source>
</reference>
<feature type="active site" description="Charge relay system" evidence="2">
    <location>
        <position position="232"/>
    </location>
</feature>
<dbReference type="PANTHER" id="PTHR10824:SF17">
    <property type="entry name" value="ACYL-COENZYME A THIOESTERASE 6"/>
    <property type="match status" value="1"/>
</dbReference>
<feature type="active site" description="Charge relay system" evidence="2">
    <location>
        <position position="326"/>
    </location>
</feature>
<dbReference type="GO" id="GO:0006637">
    <property type="term" value="P:acyl-CoA metabolic process"/>
    <property type="evidence" value="ECO:0007669"/>
    <property type="project" value="InterPro"/>
</dbReference>
<feature type="active site" description="Charge relay system" evidence="2">
    <location>
        <position position="360"/>
    </location>
</feature>
<dbReference type="GO" id="GO:0047617">
    <property type="term" value="F:fatty acyl-CoA hydrolase activity"/>
    <property type="evidence" value="ECO:0007669"/>
    <property type="project" value="TreeGrafter"/>
</dbReference>
<evidence type="ECO:0000259" key="4">
    <source>
        <dbReference type="Pfam" id="PF08840"/>
    </source>
</evidence>
<evidence type="ECO:0000313" key="5">
    <source>
        <dbReference type="EMBL" id="SBP09872.1"/>
    </source>
</evidence>
<evidence type="ECO:0000256" key="1">
    <source>
        <dbReference type="ARBA" id="ARBA00006538"/>
    </source>
</evidence>
<sequence>MASSQVRLRILPSVRCLFDKMVQIKIEGLAPYKSVKLRSKLVDDKGVTFKASALYIADKTGQIDLCTSPSLAGSYIGVEPMGLFWAMTPDTPHSKHLKKNALSPTLVELQALCEETGELLASGTNEREYLTEGMKRIPVAEGNIRGVLFIPPGEGPFPGIIDLYTFGGGLTEPRASLLAGRGFVVLALAYYRYNGLPKNPQNLNLEYFEEALKYLKNRPEVQTSRIGIISLSHSGALALLMSSFFSGITATACINGCTANTVIPVHYKDQVLPPLTPVIKNVKITESGLIDIRDVLSDPTLESNRASLVPIERATCHFLFAFSEDDHNWNSSFFAKQAASILRSHGKESFELFGYPKAGHLLEVPYTPFCPSGFHGAVGREVVFGGEPKAHSEAQLDLWERVQQFFKTHLVNKNTAV</sequence>
<reference evidence="5" key="1">
    <citation type="submission" date="2016-05" db="EMBL/GenBank/DDBJ databases">
        <authorList>
            <person name="Lavstsen T."/>
            <person name="Jespersen J.S."/>
        </authorList>
    </citation>
    <scope>NUCLEOTIDE SEQUENCE</scope>
    <source>
        <tissue evidence="5">Brain</tissue>
    </source>
</reference>
<dbReference type="InterPro" id="IPR006862">
    <property type="entry name" value="Thio_Ohase/aa_AcTrfase"/>
</dbReference>
<dbReference type="Pfam" id="PF08840">
    <property type="entry name" value="BAAT_C"/>
    <property type="match status" value="1"/>
</dbReference>
<dbReference type="Gene3D" id="3.40.50.1820">
    <property type="entry name" value="alpha/beta hydrolase"/>
    <property type="match status" value="1"/>
</dbReference>
<gene>
    <name evidence="5" type="primary">ACOT2</name>
</gene>
<dbReference type="SUPFAM" id="SSF53474">
    <property type="entry name" value="alpha/beta-Hydrolases"/>
    <property type="match status" value="1"/>
</dbReference>
<name>A0A1A7WVA5_9TELE</name>
<dbReference type="InterPro" id="IPR042490">
    <property type="entry name" value="Thio_Ohase/BAAT_N"/>
</dbReference>
<protein>
    <submittedName>
        <fullName evidence="5">Acyl-CoA thioesterase 2</fullName>
    </submittedName>
</protein>
<evidence type="ECO:0000256" key="2">
    <source>
        <dbReference type="PIRSR" id="PIRSR016521-1"/>
    </source>
</evidence>
<dbReference type="Pfam" id="PF04775">
    <property type="entry name" value="Bile_Hydr_Trans"/>
    <property type="match status" value="1"/>
</dbReference>
<dbReference type="Gene3D" id="2.60.40.2240">
    <property type="entry name" value="Acyl-CoA thioester hydrolase/BAAT N-terminal domain"/>
    <property type="match status" value="1"/>
</dbReference>
<dbReference type="InterPro" id="IPR014940">
    <property type="entry name" value="BAAT_C"/>
</dbReference>